<evidence type="ECO:0000313" key="2">
    <source>
        <dbReference type="EMBL" id="QKV52504.1"/>
    </source>
</evidence>
<evidence type="ECO:0000259" key="1">
    <source>
        <dbReference type="PROSITE" id="PS50995"/>
    </source>
</evidence>
<dbReference type="InterPro" id="IPR036388">
    <property type="entry name" value="WH-like_DNA-bd_sf"/>
</dbReference>
<protein>
    <submittedName>
        <fullName evidence="2">MarR family transcriptional regulator</fullName>
    </submittedName>
</protein>
<feature type="domain" description="HTH marR-type" evidence="1">
    <location>
        <begin position="25"/>
        <end position="158"/>
    </location>
</feature>
<sequence length="169" mass="18153">MQEFEQKYQALLAEAGRRQWPGQDRIRLCFQTLSLAAAIDRDCARVLAGYGLSEGRFVLLFLLDAASGGLAPRELADQAGVTRATVTGLLDGLERDALVERRTDAADRRALRVQLTARGRELAQAVVAEHGRWIAGVFGGLSAAERIQLEGLLDKVAAGLAARRSAGAP</sequence>
<accession>A0A6N1WZ67</accession>
<evidence type="ECO:0000313" key="3">
    <source>
        <dbReference type="Proteomes" id="UP000509579"/>
    </source>
</evidence>
<dbReference type="PRINTS" id="PR00598">
    <property type="entry name" value="HTHMARR"/>
</dbReference>
<dbReference type="Pfam" id="PF12802">
    <property type="entry name" value="MarR_2"/>
    <property type="match status" value="1"/>
</dbReference>
<dbReference type="SUPFAM" id="SSF46785">
    <property type="entry name" value="Winged helix' DNA-binding domain"/>
    <property type="match status" value="1"/>
</dbReference>
<dbReference type="InterPro" id="IPR036390">
    <property type="entry name" value="WH_DNA-bd_sf"/>
</dbReference>
<gene>
    <name evidence="2" type="ORF">HUK68_06030</name>
</gene>
<dbReference type="KEGG" id="aant:HUK68_06030"/>
<dbReference type="PANTHER" id="PTHR33164:SF43">
    <property type="entry name" value="HTH-TYPE TRANSCRIPTIONAL REPRESSOR YETL"/>
    <property type="match status" value="1"/>
</dbReference>
<dbReference type="GO" id="GO:0003700">
    <property type="term" value="F:DNA-binding transcription factor activity"/>
    <property type="evidence" value="ECO:0007669"/>
    <property type="project" value="InterPro"/>
</dbReference>
<dbReference type="Gene3D" id="1.10.10.10">
    <property type="entry name" value="Winged helix-like DNA-binding domain superfamily/Winged helix DNA-binding domain"/>
    <property type="match status" value="1"/>
</dbReference>
<proteinExistence type="predicted"/>
<organism evidence="2 3">
    <name type="scientific">Comamonas antarctica</name>
    <dbReference type="NCBI Taxonomy" id="2743470"/>
    <lineage>
        <taxon>Bacteria</taxon>
        <taxon>Pseudomonadati</taxon>
        <taxon>Pseudomonadota</taxon>
        <taxon>Betaproteobacteria</taxon>
        <taxon>Burkholderiales</taxon>
        <taxon>Comamonadaceae</taxon>
        <taxon>Comamonas</taxon>
    </lineage>
</organism>
<keyword evidence="3" id="KW-1185">Reference proteome</keyword>
<dbReference type="Proteomes" id="UP000509579">
    <property type="component" value="Chromosome"/>
</dbReference>
<dbReference type="GO" id="GO:0006950">
    <property type="term" value="P:response to stress"/>
    <property type="evidence" value="ECO:0007669"/>
    <property type="project" value="TreeGrafter"/>
</dbReference>
<dbReference type="SMART" id="SM00347">
    <property type="entry name" value="HTH_MARR"/>
    <property type="match status" value="1"/>
</dbReference>
<dbReference type="AlphaFoldDB" id="A0A6N1WZ67"/>
<dbReference type="PROSITE" id="PS50995">
    <property type="entry name" value="HTH_MARR_2"/>
    <property type="match status" value="1"/>
</dbReference>
<dbReference type="RefSeq" id="WP_175503384.1">
    <property type="nucleotide sequence ID" value="NZ_CP054840.1"/>
</dbReference>
<dbReference type="InterPro" id="IPR000835">
    <property type="entry name" value="HTH_MarR-typ"/>
</dbReference>
<reference evidence="2 3" key="1">
    <citation type="submission" date="2020-06" db="EMBL/GenBank/DDBJ databases">
        <title>Acidovorax antarctica sp. nov., isolated from Corinth ice sheet soil, Antarctic Fields Peninsula.</title>
        <authorList>
            <person name="Xu Q."/>
            <person name="Peng F."/>
        </authorList>
    </citation>
    <scope>NUCLEOTIDE SEQUENCE [LARGE SCALE GENOMIC DNA]</scope>
    <source>
        <strain evidence="2 3">16-35-5</strain>
    </source>
</reference>
<name>A0A6N1WZ67_9BURK</name>
<dbReference type="InterPro" id="IPR039422">
    <property type="entry name" value="MarR/SlyA-like"/>
</dbReference>
<dbReference type="PANTHER" id="PTHR33164">
    <property type="entry name" value="TRANSCRIPTIONAL REGULATOR, MARR FAMILY"/>
    <property type="match status" value="1"/>
</dbReference>
<dbReference type="EMBL" id="CP054840">
    <property type="protein sequence ID" value="QKV52504.1"/>
    <property type="molecule type" value="Genomic_DNA"/>
</dbReference>